<dbReference type="EMBL" id="ODYU01000089">
    <property type="protein sequence ID" value="SOQ34253.1"/>
    <property type="molecule type" value="Genomic_DNA"/>
</dbReference>
<reference evidence="5" key="1">
    <citation type="submission" date="2016-07" db="EMBL/GenBank/DDBJ databases">
        <authorList>
            <person name="Bretaudeau A."/>
        </authorList>
    </citation>
    <scope>NUCLEOTIDE SEQUENCE</scope>
    <source>
        <strain evidence="5">Rice</strain>
        <tissue evidence="5">Whole body</tissue>
    </source>
</reference>
<dbReference type="Pfam" id="PF04500">
    <property type="entry name" value="FLYWCH"/>
    <property type="match status" value="1"/>
</dbReference>
<dbReference type="Gene3D" id="2.20.25.240">
    <property type="match status" value="1"/>
</dbReference>
<evidence type="ECO:0000256" key="2">
    <source>
        <dbReference type="ARBA" id="ARBA00022771"/>
    </source>
</evidence>
<name>A0A2H1V069_SPOFR</name>
<dbReference type="InterPro" id="IPR007588">
    <property type="entry name" value="Znf_FLYWCH"/>
</dbReference>
<evidence type="ECO:0000259" key="4">
    <source>
        <dbReference type="Pfam" id="PF04500"/>
    </source>
</evidence>
<keyword evidence="3" id="KW-0862">Zinc</keyword>
<feature type="domain" description="FLYWCH-type" evidence="4">
    <location>
        <begin position="8"/>
        <end position="68"/>
    </location>
</feature>
<sequence length="68" mass="7889">MTEIKLEFVESRNGNPVLIIGNHRFNKTVLRSGPKARWYCNRRILTGCRAKAYTYNNVLISSDLTHNH</sequence>
<organism evidence="5">
    <name type="scientific">Spodoptera frugiperda</name>
    <name type="common">Fall armyworm</name>
    <dbReference type="NCBI Taxonomy" id="7108"/>
    <lineage>
        <taxon>Eukaryota</taxon>
        <taxon>Metazoa</taxon>
        <taxon>Ecdysozoa</taxon>
        <taxon>Arthropoda</taxon>
        <taxon>Hexapoda</taxon>
        <taxon>Insecta</taxon>
        <taxon>Pterygota</taxon>
        <taxon>Neoptera</taxon>
        <taxon>Endopterygota</taxon>
        <taxon>Lepidoptera</taxon>
        <taxon>Glossata</taxon>
        <taxon>Ditrysia</taxon>
        <taxon>Noctuoidea</taxon>
        <taxon>Noctuidae</taxon>
        <taxon>Amphipyrinae</taxon>
        <taxon>Spodoptera</taxon>
    </lineage>
</organism>
<dbReference type="AlphaFoldDB" id="A0A2H1V069"/>
<accession>A0A2H1V069</accession>
<evidence type="ECO:0000313" key="5">
    <source>
        <dbReference type="EMBL" id="SOQ34253.1"/>
    </source>
</evidence>
<gene>
    <name evidence="5" type="ORF">SFRICE_000683</name>
</gene>
<evidence type="ECO:0000256" key="3">
    <source>
        <dbReference type="ARBA" id="ARBA00022833"/>
    </source>
</evidence>
<keyword evidence="2" id="KW-0863">Zinc-finger</keyword>
<dbReference type="GO" id="GO:0008270">
    <property type="term" value="F:zinc ion binding"/>
    <property type="evidence" value="ECO:0007669"/>
    <property type="project" value="UniProtKB-KW"/>
</dbReference>
<protein>
    <submittedName>
        <fullName evidence="5">SFRICE_000683</fullName>
    </submittedName>
</protein>
<proteinExistence type="predicted"/>
<keyword evidence="1" id="KW-0479">Metal-binding</keyword>
<evidence type="ECO:0000256" key="1">
    <source>
        <dbReference type="ARBA" id="ARBA00022723"/>
    </source>
</evidence>